<dbReference type="KEGG" id="vih:AB0763_16765"/>
<keyword evidence="4" id="KW-0614">Plasmid</keyword>
<dbReference type="Gene3D" id="1.10.443.10">
    <property type="entry name" value="Intergrase catalytic core"/>
    <property type="match status" value="1"/>
</dbReference>
<dbReference type="SUPFAM" id="SSF47823">
    <property type="entry name" value="lambda integrase-like, N-terminal domain"/>
    <property type="match status" value="1"/>
</dbReference>
<protein>
    <submittedName>
        <fullName evidence="4">Tyrosine-type recombinase/integrase</fullName>
    </submittedName>
</protein>
<dbReference type="Gene3D" id="1.10.150.130">
    <property type="match status" value="1"/>
</dbReference>
<dbReference type="GO" id="GO:0015074">
    <property type="term" value="P:DNA integration"/>
    <property type="evidence" value="ECO:0007669"/>
    <property type="project" value="InterPro"/>
</dbReference>
<keyword evidence="1" id="KW-0238">DNA-binding</keyword>
<organism evidence="4">
    <name type="scientific">Vibrio sp. HB236076</name>
    <dbReference type="NCBI Taxonomy" id="3232307"/>
    <lineage>
        <taxon>Bacteria</taxon>
        <taxon>Pseudomonadati</taxon>
        <taxon>Pseudomonadota</taxon>
        <taxon>Gammaproteobacteria</taxon>
        <taxon>Vibrionales</taxon>
        <taxon>Vibrionaceae</taxon>
        <taxon>Vibrio</taxon>
    </lineage>
</organism>
<keyword evidence="2" id="KW-0233">DNA recombination</keyword>
<dbReference type="GO" id="GO:0003677">
    <property type="term" value="F:DNA binding"/>
    <property type="evidence" value="ECO:0007669"/>
    <property type="project" value="UniProtKB-KW"/>
</dbReference>
<dbReference type="InterPro" id="IPR002104">
    <property type="entry name" value="Integrase_catalytic"/>
</dbReference>
<proteinExistence type="predicted"/>
<dbReference type="GO" id="GO:0006310">
    <property type="term" value="P:DNA recombination"/>
    <property type="evidence" value="ECO:0007669"/>
    <property type="project" value="UniProtKB-KW"/>
</dbReference>
<dbReference type="InterPro" id="IPR011010">
    <property type="entry name" value="DNA_brk_join_enz"/>
</dbReference>
<reference evidence="4" key="1">
    <citation type="submission" date="2024-07" db="EMBL/GenBank/DDBJ databases">
        <title>Genome Analysis of a Potential Novel Vibrio Species Secreting pH- and Thermo-stable Alginate Lyase and its Application in Producing Alginate Oligosaccharides.</title>
        <authorList>
            <person name="Huang H."/>
            <person name="Bao K."/>
        </authorList>
    </citation>
    <scope>NUCLEOTIDE SEQUENCE</scope>
    <source>
        <strain evidence="4">HB236076</strain>
        <plasmid evidence="4">p-HB236076</plasmid>
    </source>
</reference>
<dbReference type="InterPro" id="IPR013762">
    <property type="entry name" value="Integrase-like_cat_sf"/>
</dbReference>
<name>A0AB39HEK4_9VIBR</name>
<geneLocation type="plasmid" evidence="4">
    <name>p-HB236076</name>
</geneLocation>
<dbReference type="EMBL" id="CP162602">
    <property type="protein sequence ID" value="XDK26681.1"/>
    <property type="molecule type" value="Genomic_DNA"/>
</dbReference>
<evidence type="ECO:0000259" key="3">
    <source>
        <dbReference type="PROSITE" id="PS51898"/>
    </source>
</evidence>
<gene>
    <name evidence="4" type="ORF">AB0763_16765</name>
</gene>
<evidence type="ECO:0000256" key="1">
    <source>
        <dbReference type="ARBA" id="ARBA00023125"/>
    </source>
</evidence>
<evidence type="ECO:0000313" key="4">
    <source>
        <dbReference type="EMBL" id="XDK26681.1"/>
    </source>
</evidence>
<sequence>MKNKLIYTDKKQIETIIDQLNATPTLEEWQMITQRQYTHNSLLALKNDWRRYSEFCQLHHVRALPGAITTLRRFIEKESKLRKFSSIRRTVVNIGKIHTLLSLANPVNHRQIKWTLQQLKANAGNDNKQATAMTLSHIEDIYHALHKTKKIKLKRDLAIYMVMFECALKRGELKHLTLDNVIFDPNHIAYVQLEHHQYQLSDKASHALHTWVQHLPYHEGPLFCAIDRYNNISQTLLNDSSIYRVMRQASDILGIDVIFSGQSTRVGAVQALKAQGLKVKEIQDFGRWLSPVMPSQYLGWQHKAEQEKLKFVKLRPWD</sequence>
<dbReference type="PROSITE" id="PS51898">
    <property type="entry name" value="TYR_RECOMBINASE"/>
    <property type="match status" value="1"/>
</dbReference>
<dbReference type="SUPFAM" id="SSF56349">
    <property type="entry name" value="DNA breaking-rejoining enzymes"/>
    <property type="match status" value="1"/>
</dbReference>
<feature type="domain" description="Tyr recombinase" evidence="3">
    <location>
        <begin position="128"/>
        <end position="311"/>
    </location>
</feature>
<evidence type="ECO:0000256" key="2">
    <source>
        <dbReference type="ARBA" id="ARBA00023172"/>
    </source>
</evidence>
<dbReference type="Pfam" id="PF00589">
    <property type="entry name" value="Phage_integrase"/>
    <property type="match status" value="1"/>
</dbReference>
<dbReference type="RefSeq" id="WP_306099594.1">
    <property type="nucleotide sequence ID" value="NZ_CP162602.1"/>
</dbReference>
<dbReference type="InterPro" id="IPR010998">
    <property type="entry name" value="Integrase_recombinase_N"/>
</dbReference>
<dbReference type="AlphaFoldDB" id="A0AB39HEK4"/>
<accession>A0AB39HEK4</accession>